<dbReference type="InterPro" id="IPR036291">
    <property type="entry name" value="NAD(P)-bd_dom_sf"/>
</dbReference>
<evidence type="ECO:0000256" key="2">
    <source>
        <dbReference type="ARBA" id="ARBA00023002"/>
    </source>
</evidence>
<dbReference type="RefSeq" id="WP_135204486.1">
    <property type="nucleotide sequence ID" value="NZ_SPVG01000251.1"/>
</dbReference>
<gene>
    <name evidence="3" type="ORF">E4L98_26240</name>
</gene>
<accession>A0A4Y9S2L7</accession>
<dbReference type="AlphaFoldDB" id="A0A4Y9S2L7"/>
<dbReference type="GO" id="GO:0016614">
    <property type="term" value="F:oxidoreductase activity, acting on CH-OH group of donors"/>
    <property type="evidence" value="ECO:0007669"/>
    <property type="project" value="UniProtKB-ARBA"/>
</dbReference>
<dbReference type="PANTHER" id="PTHR48107:SF7">
    <property type="entry name" value="RE15974P"/>
    <property type="match status" value="1"/>
</dbReference>
<dbReference type="InterPro" id="IPR002347">
    <property type="entry name" value="SDR_fam"/>
</dbReference>
<protein>
    <submittedName>
        <fullName evidence="3">SDR family NAD(P)-dependent oxidoreductase</fullName>
    </submittedName>
</protein>
<keyword evidence="2" id="KW-0560">Oxidoreductase</keyword>
<dbReference type="Pfam" id="PF00106">
    <property type="entry name" value="adh_short"/>
    <property type="match status" value="1"/>
</dbReference>
<evidence type="ECO:0000313" key="4">
    <source>
        <dbReference type="Proteomes" id="UP000297729"/>
    </source>
</evidence>
<name>A0A4Y9S2L7_9BURK</name>
<comment type="caution">
    <text evidence="3">The sequence shown here is derived from an EMBL/GenBank/DDBJ whole genome shotgun (WGS) entry which is preliminary data.</text>
</comment>
<comment type="similarity">
    <text evidence="1">Belongs to the short-chain dehydrogenases/reductases (SDR) family.</text>
</comment>
<sequence length="53" mass="5116">MSTTPLKGKVAFITGGSRGIGAAAARRLAREGAIVAIGYQASGAAATALAAEI</sequence>
<proteinExistence type="inferred from homology"/>
<feature type="non-terminal residue" evidence="3">
    <location>
        <position position="53"/>
    </location>
</feature>
<organism evidence="3 4">
    <name type="scientific">Duganella callida</name>
    <dbReference type="NCBI Taxonomy" id="2561932"/>
    <lineage>
        <taxon>Bacteria</taxon>
        <taxon>Pseudomonadati</taxon>
        <taxon>Pseudomonadota</taxon>
        <taxon>Betaproteobacteria</taxon>
        <taxon>Burkholderiales</taxon>
        <taxon>Oxalobacteraceae</taxon>
        <taxon>Telluria group</taxon>
        <taxon>Duganella</taxon>
    </lineage>
</organism>
<evidence type="ECO:0000313" key="3">
    <source>
        <dbReference type="EMBL" id="TFW15602.1"/>
    </source>
</evidence>
<dbReference type="SUPFAM" id="SSF51735">
    <property type="entry name" value="NAD(P)-binding Rossmann-fold domains"/>
    <property type="match status" value="1"/>
</dbReference>
<dbReference type="PANTHER" id="PTHR48107">
    <property type="entry name" value="NADPH-DEPENDENT ALDEHYDE REDUCTASE-LIKE PROTEIN, CHLOROPLASTIC-RELATED"/>
    <property type="match status" value="1"/>
</dbReference>
<evidence type="ECO:0000256" key="1">
    <source>
        <dbReference type="ARBA" id="ARBA00006484"/>
    </source>
</evidence>
<keyword evidence="4" id="KW-1185">Reference proteome</keyword>
<dbReference type="Proteomes" id="UP000297729">
    <property type="component" value="Unassembled WGS sequence"/>
</dbReference>
<dbReference type="Gene3D" id="3.40.50.720">
    <property type="entry name" value="NAD(P)-binding Rossmann-like Domain"/>
    <property type="match status" value="1"/>
</dbReference>
<dbReference type="EMBL" id="SPVG01000251">
    <property type="protein sequence ID" value="TFW15602.1"/>
    <property type="molecule type" value="Genomic_DNA"/>
</dbReference>
<reference evidence="3 4" key="1">
    <citation type="submission" date="2019-03" db="EMBL/GenBank/DDBJ databases">
        <title>Draft Genome Sequence of Duganella callidus sp. nov., a Novel Duganella Species Isolated from Cultivated Soil.</title>
        <authorList>
            <person name="Raths R."/>
            <person name="Peta V."/>
            <person name="Bucking H."/>
        </authorList>
    </citation>
    <scope>NUCLEOTIDE SEQUENCE [LARGE SCALE GENOMIC DNA]</scope>
    <source>
        <strain evidence="3 4">DN04</strain>
    </source>
</reference>